<protein>
    <submittedName>
        <fullName evidence="4">Glycosyltransferase family 2 protein</fullName>
    </submittedName>
</protein>
<keyword evidence="5" id="KW-1185">Reference proteome</keyword>
<gene>
    <name evidence="4" type="ORF">DWY25_10985</name>
</gene>
<evidence type="ECO:0000256" key="2">
    <source>
        <dbReference type="ARBA" id="ARBA00022679"/>
    </source>
</evidence>
<name>A0A412FY33_9FIRM</name>
<keyword evidence="1" id="KW-0328">Glycosyltransferase</keyword>
<evidence type="ECO:0000313" key="4">
    <source>
        <dbReference type="EMBL" id="RGR73077.1"/>
    </source>
</evidence>
<organism evidence="4 5">
    <name type="scientific">Holdemania filiformis</name>
    <dbReference type="NCBI Taxonomy" id="61171"/>
    <lineage>
        <taxon>Bacteria</taxon>
        <taxon>Bacillati</taxon>
        <taxon>Bacillota</taxon>
        <taxon>Erysipelotrichia</taxon>
        <taxon>Erysipelotrichales</taxon>
        <taxon>Erysipelotrichaceae</taxon>
        <taxon>Holdemania</taxon>
    </lineage>
</organism>
<sequence length="326" mass="37954">MNLNTPLISIILPLYNVENYLPKCMESLINQTYENIEIVMVDDGSDSVCAKLCDDYLQIDGRVKVFHKKNGGLSDARNYGIERASGEFIACIDPDDYVDLDYIEYLFKLIKKYNTKMSVCQHRICYSNGKVIELNLDGSEILCAEKALERMLYNDVIDTSAWAKLYHISLFDKIRYPKGKIFEDIGTTYLFMIQSEDIAIGYESKYNYVIRSNSIVNSNFNENKLQLLEMTDKMSADVVEKYPLLNRAVLRRMVYARFSTLNQMLDITTHKKEKKEIIKFVKSHSFDILSDKKAPTRDKVAVVILNVSYPLYKLIWSKYRKRKMKE</sequence>
<evidence type="ECO:0000259" key="3">
    <source>
        <dbReference type="Pfam" id="PF00535"/>
    </source>
</evidence>
<dbReference type="Proteomes" id="UP000284178">
    <property type="component" value="Unassembled WGS sequence"/>
</dbReference>
<dbReference type="AlphaFoldDB" id="A0A412FY33"/>
<evidence type="ECO:0000313" key="5">
    <source>
        <dbReference type="Proteomes" id="UP000284178"/>
    </source>
</evidence>
<dbReference type="RefSeq" id="WP_117895272.1">
    <property type="nucleotide sequence ID" value="NZ_CABJCV010000013.1"/>
</dbReference>
<dbReference type="PANTHER" id="PTHR22916">
    <property type="entry name" value="GLYCOSYLTRANSFERASE"/>
    <property type="match status" value="1"/>
</dbReference>
<dbReference type="Pfam" id="PF00535">
    <property type="entry name" value="Glycos_transf_2"/>
    <property type="match status" value="1"/>
</dbReference>
<feature type="domain" description="Glycosyltransferase 2-like" evidence="3">
    <location>
        <begin position="9"/>
        <end position="174"/>
    </location>
</feature>
<dbReference type="EMBL" id="QRUP01000013">
    <property type="protein sequence ID" value="RGR73077.1"/>
    <property type="molecule type" value="Genomic_DNA"/>
</dbReference>
<dbReference type="Gene3D" id="3.90.550.10">
    <property type="entry name" value="Spore Coat Polysaccharide Biosynthesis Protein SpsA, Chain A"/>
    <property type="match status" value="1"/>
</dbReference>
<dbReference type="GO" id="GO:0016757">
    <property type="term" value="F:glycosyltransferase activity"/>
    <property type="evidence" value="ECO:0007669"/>
    <property type="project" value="UniProtKB-KW"/>
</dbReference>
<dbReference type="InterPro" id="IPR029044">
    <property type="entry name" value="Nucleotide-diphossugar_trans"/>
</dbReference>
<dbReference type="PANTHER" id="PTHR22916:SF51">
    <property type="entry name" value="GLYCOSYLTRANSFERASE EPSH-RELATED"/>
    <property type="match status" value="1"/>
</dbReference>
<evidence type="ECO:0000256" key="1">
    <source>
        <dbReference type="ARBA" id="ARBA00022676"/>
    </source>
</evidence>
<dbReference type="InterPro" id="IPR001173">
    <property type="entry name" value="Glyco_trans_2-like"/>
</dbReference>
<reference evidence="4 5" key="1">
    <citation type="submission" date="2018-08" db="EMBL/GenBank/DDBJ databases">
        <title>A genome reference for cultivated species of the human gut microbiota.</title>
        <authorList>
            <person name="Zou Y."/>
            <person name="Xue W."/>
            <person name="Luo G."/>
        </authorList>
    </citation>
    <scope>NUCLEOTIDE SEQUENCE [LARGE SCALE GENOMIC DNA]</scope>
    <source>
        <strain evidence="4 5">AF24-29</strain>
    </source>
</reference>
<dbReference type="GeneID" id="83015921"/>
<dbReference type="CDD" id="cd00761">
    <property type="entry name" value="Glyco_tranf_GTA_type"/>
    <property type="match status" value="1"/>
</dbReference>
<dbReference type="SUPFAM" id="SSF53448">
    <property type="entry name" value="Nucleotide-diphospho-sugar transferases"/>
    <property type="match status" value="1"/>
</dbReference>
<comment type="caution">
    <text evidence="4">The sequence shown here is derived from an EMBL/GenBank/DDBJ whole genome shotgun (WGS) entry which is preliminary data.</text>
</comment>
<proteinExistence type="predicted"/>
<keyword evidence="2 4" id="KW-0808">Transferase</keyword>
<accession>A0A412FY33</accession>